<accession>A0A1F7ILD4</accession>
<evidence type="ECO:0000313" key="2">
    <source>
        <dbReference type="Proteomes" id="UP000178040"/>
    </source>
</evidence>
<dbReference type="Proteomes" id="UP000178040">
    <property type="component" value="Unassembled WGS sequence"/>
</dbReference>
<sequence>MLNSEGLNLTVSGDHYTTRYKPERPFFSTTESQSLPILNLPTVEGLKRLEIKSARILSITGSGQILDYAALLERSGAIKSLGLVDYNPSQNIFVAYLLTQAVIAQETGEAVRDRIIATRPPEIREIFSGRMFELFPDLEDYFTFLPADLFSLLAHKFVCADAADMKPEECDDWFTFNTDNFRYYFLLLDELAESLVSMVKTGKVRFHLGSMEDFRPVKAGEFHLIYTSDVHPHITRVELERFIDTIELLLHPRGMCMVSGFGTDCMSIATGEARREEELFKVLKEKASLYPIVDDHKWRRVNEKSLVEELGFEGESAEDWFNFLRSGPYGLNPKQHMPILLLKPEGMTRLFG</sequence>
<dbReference type="InterPro" id="IPR029063">
    <property type="entry name" value="SAM-dependent_MTases_sf"/>
</dbReference>
<evidence type="ECO:0000313" key="1">
    <source>
        <dbReference type="EMBL" id="OGK44155.1"/>
    </source>
</evidence>
<dbReference type="SUPFAM" id="SSF53335">
    <property type="entry name" value="S-adenosyl-L-methionine-dependent methyltransferases"/>
    <property type="match status" value="1"/>
</dbReference>
<dbReference type="AlphaFoldDB" id="A0A1F7ILD4"/>
<comment type="caution">
    <text evidence="1">The sequence shown here is derived from an EMBL/GenBank/DDBJ whole genome shotgun (WGS) entry which is preliminary data.</text>
</comment>
<dbReference type="Gene3D" id="3.40.50.150">
    <property type="entry name" value="Vaccinia Virus protein VP39"/>
    <property type="match status" value="1"/>
</dbReference>
<protein>
    <submittedName>
        <fullName evidence="1">Uncharacterized protein</fullName>
    </submittedName>
</protein>
<dbReference type="EMBL" id="MGAI01000034">
    <property type="protein sequence ID" value="OGK44155.1"/>
    <property type="molecule type" value="Genomic_DNA"/>
</dbReference>
<name>A0A1F7ILD4_9BACT</name>
<reference evidence="1 2" key="1">
    <citation type="journal article" date="2016" name="Nat. Commun.">
        <title>Thousands of microbial genomes shed light on interconnected biogeochemical processes in an aquifer system.</title>
        <authorList>
            <person name="Anantharaman K."/>
            <person name="Brown C.T."/>
            <person name="Hug L.A."/>
            <person name="Sharon I."/>
            <person name="Castelle C.J."/>
            <person name="Probst A.J."/>
            <person name="Thomas B.C."/>
            <person name="Singh A."/>
            <person name="Wilkins M.J."/>
            <person name="Karaoz U."/>
            <person name="Brodie E.L."/>
            <person name="Williams K.H."/>
            <person name="Hubbard S.S."/>
            <person name="Banfield J.F."/>
        </authorList>
    </citation>
    <scope>NUCLEOTIDE SEQUENCE [LARGE SCALE GENOMIC DNA]</scope>
</reference>
<gene>
    <name evidence="1" type="ORF">A3B40_04745</name>
</gene>
<organism evidence="1 2">
    <name type="scientific">Candidatus Roizmanbacteria bacterium RIFCSPLOWO2_01_FULL_37_16</name>
    <dbReference type="NCBI Taxonomy" id="1802058"/>
    <lineage>
        <taxon>Bacteria</taxon>
        <taxon>Candidatus Roizmaniibacteriota</taxon>
    </lineage>
</organism>
<proteinExistence type="predicted"/>